<evidence type="ECO:0000256" key="1">
    <source>
        <dbReference type="SAM" id="MobiDB-lite"/>
    </source>
</evidence>
<feature type="region of interest" description="Disordered" evidence="1">
    <location>
        <begin position="51"/>
        <end position="75"/>
    </location>
</feature>
<keyword evidence="3" id="KW-1185">Reference proteome</keyword>
<dbReference type="Proteomes" id="UP001054837">
    <property type="component" value="Unassembled WGS sequence"/>
</dbReference>
<reference evidence="2 3" key="1">
    <citation type="submission" date="2021-06" db="EMBL/GenBank/DDBJ databases">
        <title>Caerostris darwini draft genome.</title>
        <authorList>
            <person name="Kono N."/>
            <person name="Arakawa K."/>
        </authorList>
    </citation>
    <scope>NUCLEOTIDE SEQUENCE [LARGE SCALE GENOMIC DNA]</scope>
</reference>
<evidence type="ECO:0000313" key="3">
    <source>
        <dbReference type="Proteomes" id="UP001054837"/>
    </source>
</evidence>
<name>A0AAV4TTS0_9ARAC</name>
<comment type="caution">
    <text evidence="2">The sequence shown here is derived from an EMBL/GenBank/DDBJ whole genome shotgun (WGS) entry which is preliminary data.</text>
</comment>
<sequence>MPPGVGTESSACTARAASRPIRGLRWGPGIVSLVRGFLPPLSVIQVSITNRLHSPTPSSSPHLNEKRSSSSDSTLPRIERICCKCND</sequence>
<protein>
    <submittedName>
        <fullName evidence="2">Uncharacterized protein</fullName>
    </submittedName>
</protein>
<dbReference type="AlphaFoldDB" id="A0AAV4TTS0"/>
<gene>
    <name evidence="2" type="ORF">CDAR_283181</name>
</gene>
<accession>A0AAV4TTS0</accession>
<dbReference type="EMBL" id="BPLQ01010229">
    <property type="protein sequence ID" value="GIY49440.1"/>
    <property type="molecule type" value="Genomic_DNA"/>
</dbReference>
<evidence type="ECO:0000313" key="2">
    <source>
        <dbReference type="EMBL" id="GIY49440.1"/>
    </source>
</evidence>
<proteinExistence type="predicted"/>
<organism evidence="2 3">
    <name type="scientific">Caerostris darwini</name>
    <dbReference type="NCBI Taxonomy" id="1538125"/>
    <lineage>
        <taxon>Eukaryota</taxon>
        <taxon>Metazoa</taxon>
        <taxon>Ecdysozoa</taxon>
        <taxon>Arthropoda</taxon>
        <taxon>Chelicerata</taxon>
        <taxon>Arachnida</taxon>
        <taxon>Araneae</taxon>
        <taxon>Araneomorphae</taxon>
        <taxon>Entelegynae</taxon>
        <taxon>Araneoidea</taxon>
        <taxon>Araneidae</taxon>
        <taxon>Caerostris</taxon>
    </lineage>
</organism>